<evidence type="ECO:0008006" key="3">
    <source>
        <dbReference type="Google" id="ProtNLM"/>
    </source>
</evidence>
<dbReference type="SUPFAM" id="SSF56784">
    <property type="entry name" value="HAD-like"/>
    <property type="match status" value="1"/>
</dbReference>
<keyword evidence="2" id="KW-1185">Reference proteome</keyword>
<reference evidence="2" key="1">
    <citation type="journal article" date="2019" name="Int. J. Syst. Evol. Microbiol.">
        <title>The Global Catalogue of Microorganisms (GCM) 10K type strain sequencing project: providing services to taxonomists for standard genome sequencing and annotation.</title>
        <authorList>
            <consortium name="The Broad Institute Genomics Platform"/>
            <consortium name="The Broad Institute Genome Sequencing Center for Infectious Disease"/>
            <person name="Wu L."/>
            <person name="Ma J."/>
        </authorList>
    </citation>
    <scope>NUCLEOTIDE SEQUENCE [LARGE SCALE GENOMIC DNA]</scope>
    <source>
        <strain evidence="2">JCM 17326</strain>
    </source>
</reference>
<accession>A0ABP6YTV1</accession>
<name>A0ABP6YTV1_9ACTN</name>
<dbReference type="PRINTS" id="PR00413">
    <property type="entry name" value="HADHALOGNASE"/>
</dbReference>
<dbReference type="InterPro" id="IPR006439">
    <property type="entry name" value="HAD-SF_hydro_IA"/>
</dbReference>
<dbReference type="InterPro" id="IPR036412">
    <property type="entry name" value="HAD-like_sf"/>
</dbReference>
<dbReference type="Gene3D" id="3.40.50.1000">
    <property type="entry name" value="HAD superfamily/HAD-like"/>
    <property type="match status" value="1"/>
</dbReference>
<dbReference type="SFLD" id="SFLDG01129">
    <property type="entry name" value="C1.5:_HAD__Beta-PGM__Phosphata"/>
    <property type="match status" value="1"/>
</dbReference>
<dbReference type="InterPro" id="IPR023214">
    <property type="entry name" value="HAD_sf"/>
</dbReference>
<evidence type="ECO:0000313" key="2">
    <source>
        <dbReference type="Proteomes" id="UP001500630"/>
    </source>
</evidence>
<dbReference type="EMBL" id="BAABDQ010000025">
    <property type="protein sequence ID" value="GAA3589616.1"/>
    <property type="molecule type" value="Genomic_DNA"/>
</dbReference>
<organism evidence="1 2">
    <name type="scientific">Nonomuraea rosea</name>
    <dbReference type="NCBI Taxonomy" id="638574"/>
    <lineage>
        <taxon>Bacteria</taxon>
        <taxon>Bacillati</taxon>
        <taxon>Actinomycetota</taxon>
        <taxon>Actinomycetes</taxon>
        <taxon>Streptosporangiales</taxon>
        <taxon>Streptosporangiaceae</taxon>
        <taxon>Nonomuraea</taxon>
    </lineage>
</organism>
<dbReference type="RefSeq" id="WP_345571115.1">
    <property type="nucleotide sequence ID" value="NZ_BAABDQ010000025.1"/>
</dbReference>
<dbReference type="Pfam" id="PF00702">
    <property type="entry name" value="Hydrolase"/>
    <property type="match status" value="1"/>
</dbReference>
<dbReference type="Proteomes" id="UP001500630">
    <property type="component" value="Unassembled WGS sequence"/>
</dbReference>
<dbReference type="SFLD" id="SFLDS00003">
    <property type="entry name" value="Haloacid_Dehalogenase"/>
    <property type="match status" value="1"/>
</dbReference>
<dbReference type="NCBIfam" id="TIGR01509">
    <property type="entry name" value="HAD-SF-IA-v3"/>
    <property type="match status" value="1"/>
</dbReference>
<sequence>MDQIKVVVFDAMGVLYADGNVQGRVLLPYLRDQGCRAPEEEIRAAYRAATLGRLTTEEFWAAAGLPGGVAARDEDYCRRHRLTAGAREAIIELTGDGLETACLSNDTAAWSACVRRRFGLDRLVRRWFVSSDLGARKPDRAAYEALLDGLGVLPGEVVLVDDRPVNLAPARSLGMRTILFLSDDTDANPATGEGPERQVATMPELATAIRALGG</sequence>
<dbReference type="PANTHER" id="PTHR43611:SF3">
    <property type="entry name" value="FLAVIN MONONUCLEOTIDE HYDROLASE 1, CHLOROPLATIC"/>
    <property type="match status" value="1"/>
</dbReference>
<evidence type="ECO:0000313" key="1">
    <source>
        <dbReference type="EMBL" id="GAA3589616.1"/>
    </source>
</evidence>
<comment type="caution">
    <text evidence="1">The sequence shown here is derived from an EMBL/GenBank/DDBJ whole genome shotgun (WGS) entry which is preliminary data.</text>
</comment>
<protein>
    <recommendedName>
        <fullName evidence="3">HAD family hydrolase</fullName>
    </recommendedName>
</protein>
<dbReference type="PANTHER" id="PTHR43611">
    <property type="entry name" value="ALPHA-D-GLUCOSE 1-PHOSPHATE PHOSPHATASE"/>
    <property type="match status" value="1"/>
</dbReference>
<gene>
    <name evidence="1" type="ORF">GCM10022419_085120</name>
</gene>
<proteinExistence type="predicted"/>